<reference evidence="9 10" key="1">
    <citation type="submission" date="2019-12" db="EMBL/GenBank/DDBJ databases">
        <title>Isolation and characterization of three novel carbon monoxide-oxidizing members of Halobacteria from salione crusts and soils.</title>
        <authorList>
            <person name="Myers M.R."/>
            <person name="King G.M."/>
        </authorList>
    </citation>
    <scope>NUCLEOTIDE SEQUENCE [LARGE SCALE GENOMIC DNA]</scope>
    <source>
        <strain evidence="9 10">WSA2</strain>
    </source>
</reference>
<evidence type="ECO:0000313" key="9">
    <source>
        <dbReference type="EMBL" id="MXR42440.1"/>
    </source>
</evidence>
<evidence type="ECO:0000256" key="5">
    <source>
        <dbReference type="ARBA" id="ARBA00022989"/>
    </source>
</evidence>
<evidence type="ECO:0000256" key="6">
    <source>
        <dbReference type="ARBA" id="ARBA00023136"/>
    </source>
</evidence>
<dbReference type="OrthoDB" id="44105at2157"/>
<dbReference type="InterPro" id="IPR000515">
    <property type="entry name" value="MetI-like"/>
</dbReference>
<keyword evidence="5 7" id="KW-1133">Transmembrane helix</keyword>
<keyword evidence="2 7" id="KW-0813">Transport</keyword>
<keyword evidence="6 7" id="KW-0472">Membrane</keyword>
<proteinExistence type="inferred from homology"/>
<comment type="similarity">
    <text evidence="7">Belongs to the binding-protein-dependent transport system permease family.</text>
</comment>
<dbReference type="GO" id="GO:0005886">
    <property type="term" value="C:plasma membrane"/>
    <property type="evidence" value="ECO:0007669"/>
    <property type="project" value="UniProtKB-SubCell"/>
</dbReference>
<evidence type="ECO:0000313" key="10">
    <source>
        <dbReference type="Proteomes" id="UP000437065"/>
    </source>
</evidence>
<feature type="transmembrane region" description="Helical" evidence="7">
    <location>
        <begin position="237"/>
        <end position="260"/>
    </location>
</feature>
<evidence type="ECO:0000256" key="3">
    <source>
        <dbReference type="ARBA" id="ARBA00022475"/>
    </source>
</evidence>
<feature type="domain" description="ABC transmembrane type-1" evidence="8">
    <location>
        <begin position="100"/>
        <end position="303"/>
    </location>
</feature>
<evidence type="ECO:0000256" key="2">
    <source>
        <dbReference type="ARBA" id="ARBA00022448"/>
    </source>
</evidence>
<dbReference type="Pfam" id="PF00528">
    <property type="entry name" value="BPD_transp_1"/>
    <property type="match status" value="1"/>
</dbReference>
<dbReference type="RefSeq" id="WP_159668730.1">
    <property type="nucleotide sequence ID" value="NZ_WUUS01000009.1"/>
</dbReference>
<evidence type="ECO:0000259" key="8">
    <source>
        <dbReference type="PROSITE" id="PS50928"/>
    </source>
</evidence>
<dbReference type="PANTHER" id="PTHR43163">
    <property type="entry name" value="DIPEPTIDE TRANSPORT SYSTEM PERMEASE PROTEIN DPPB-RELATED"/>
    <property type="match status" value="1"/>
</dbReference>
<sequence length="317" mass="33543">MSRRAFLARRLGWAVFVVWVVLTGAFLAFVGAPDHNLSLLQYGLPPDEARRVAEQYRERLHYDEPLLRRYAHWMWELGTLQFGRSYVQGRSVNAILAPALRLTLAYLAPGVALAVLLAVLGGLAASLWRGLVGRAADAFGHLGAASPAFLLAEGIALLAVGEADVVAQWNPEVGPFAGSNPTVLAVAVAVVATTLGATLLRYSAAETAAVAGEPFVKRLRANGAPPRRIAAHVLRNAAPPLVALFSIRVLAVLLLGVYLVETALGIPGFGEVTLTAIRDRDVAVILAATLITTLLGVLSTLVEDVVTVAIDPRTGSE</sequence>
<dbReference type="Proteomes" id="UP000437065">
    <property type="component" value="Unassembled WGS sequence"/>
</dbReference>
<feature type="transmembrane region" description="Helical" evidence="7">
    <location>
        <begin position="282"/>
        <end position="302"/>
    </location>
</feature>
<gene>
    <name evidence="9" type="ORF">GRX01_13960</name>
</gene>
<feature type="transmembrane region" description="Helical" evidence="7">
    <location>
        <begin position="181"/>
        <end position="200"/>
    </location>
</feature>
<keyword evidence="3" id="KW-1003">Cell membrane</keyword>
<keyword evidence="4 7" id="KW-0812">Transmembrane</keyword>
<comment type="subcellular location">
    <subcellularLocation>
        <location evidence="1 7">Cell membrane</location>
        <topology evidence="1 7">Multi-pass membrane protein</topology>
    </subcellularLocation>
</comment>
<dbReference type="PROSITE" id="PS50928">
    <property type="entry name" value="ABC_TM1"/>
    <property type="match status" value="1"/>
</dbReference>
<comment type="caution">
    <text evidence="9">The sequence shown here is derived from an EMBL/GenBank/DDBJ whole genome shotgun (WGS) entry which is preliminary data.</text>
</comment>
<evidence type="ECO:0000256" key="4">
    <source>
        <dbReference type="ARBA" id="ARBA00022692"/>
    </source>
</evidence>
<organism evidence="9 10">
    <name type="scientific">Halobaculum saliterrae</name>
    <dbReference type="NCBI Taxonomy" id="2073113"/>
    <lineage>
        <taxon>Archaea</taxon>
        <taxon>Methanobacteriati</taxon>
        <taxon>Methanobacteriota</taxon>
        <taxon>Stenosarchaea group</taxon>
        <taxon>Halobacteria</taxon>
        <taxon>Halobacteriales</taxon>
        <taxon>Haloferacaceae</taxon>
        <taxon>Halobaculum</taxon>
    </lineage>
</organism>
<accession>A0A6B0T2C5</accession>
<keyword evidence="10" id="KW-1185">Reference proteome</keyword>
<feature type="transmembrane region" description="Helical" evidence="7">
    <location>
        <begin position="12"/>
        <end position="32"/>
    </location>
</feature>
<protein>
    <submittedName>
        <fullName evidence="9">ABC transporter permease subunit</fullName>
    </submittedName>
</protein>
<dbReference type="PANTHER" id="PTHR43163:SF6">
    <property type="entry name" value="DIPEPTIDE TRANSPORT SYSTEM PERMEASE PROTEIN DPPB-RELATED"/>
    <property type="match status" value="1"/>
</dbReference>
<dbReference type="AlphaFoldDB" id="A0A6B0T2C5"/>
<dbReference type="EMBL" id="WUUS01000009">
    <property type="protein sequence ID" value="MXR42440.1"/>
    <property type="molecule type" value="Genomic_DNA"/>
</dbReference>
<dbReference type="GO" id="GO:0055085">
    <property type="term" value="P:transmembrane transport"/>
    <property type="evidence" value="ECO:0007669"/>
    <property type="project" value="InterPro"/>
</dbReference>
<feature type="transmembrane region" description="Helical" evidence="7">
    <location>
        <begin position="106"/>
        <end position="127"/>
    </location>
</feature>
<feature type="transmembrane region" description="Helical" evidence="7">
    <location>
        <begin position="139"/>
        <end position="161"/>
    </location>
</feature>
<evidence type="ECO:0000256" key="7">
    <source>
        <dbReference type="RuleBase" id="RU363032"/>
    </source>
</evidence>
<evidence type="ECO:0000256" key="1">
    <source>
        <dbReference type="ARBA" id="ARBA00004651"/>
    </source>
</evidence>
<name>A0A6B0T2C5_9EURY</name>